<organism evidence="3 4">
    <name type="scientific">Vanilla planifolia</name>
    <name type="common">Vanilla</name>
    <dbReference type="NCBI Taxonomy" id="51239"/>
    <lineage>
        <taxon>Eukaryota</taxon>
        <taxon>Viridiplantae</taxon>
        <taxon>Streptophyta</taxon>
        <taxon>Embryophyta</taxon>
        <taxon>Tracheophyta</taxon>
        <taxon>Spermatophyta</taxon>
        <taxon>Magnoliopsida</taxon>
        <taxon>Liliopsida</taxon>
        <taxon>Asparagales</taxon>
        <taxon>Orchidaceae</taxon>
        <taxon>Vanilloideae</taxon>
        <taxon>Vanilleae</taxon>
        <taxon>Vanilla</taxon>
    </lineage>
</organism>
<feature type="region of interest" description="Disordered" evidence="1">
    <location>
        <begin position="54"/>
        <end position="82"/>
    </location>
</feature>
<name>A0A835U4E2_VANPL</name>
<proteinExistence type="predicted"/>
<evidence type="ECO:0000313" key="2">
    <source>
        <dbReference type="EMBL" id="KAG0447343.1"/>
    </source>
</evidence>
<evidence type="ECO:0000256" key="1">
    <source>
        <dbReference type="SAM" id="MobiDB-lite"/>
    </source>
</evidence>
<dbReference type="AlphaFoldDB" id="A0A835U4E2"/>
<reference evidence="4 5" key="1">
    <citation type="journal article" date="2020" name="Nat. Food">
        <title>A phased Vanilla planifolia genome enables genetic improvement of flavour and production.</title>
        <authorList>
            <person name="Hasing T."/>
            <person name="Tang H."/>
            <person name="Brym M."/>
            <person name="Khazi F."/>
            <person name="Huang T."/>
            <person name="Chambers A.H."/>
        </authorList>
    </citation>
    <scope>NUCLEOTIDE SEQUENCE [LARGE SCALE GENOMIC DNA]</scope>
    <source>
        <tissue evidence="3">Leaf</tissue>
    </source>
</reference>
<accession>A0A835U4E2</accession>
<dbReference type="Proteomes" id="UP000639772">
    <property type="component" value="Unassembled WGS sequence"/>
</dbReference>
<dbReference type="EMBL" id="JADCNL010000469">
    <property type="protein sequence ID" value="KAG0447430.1"/>
    <property type="molecule type" value="Genomic_DNA"/>
</dbReference>
<dbReference type="EMBL" id="JADCNM010000470">
    <property type="protein sequence ID" value="KAG0447343.1"/>
    <property type="molecule type" value="Genomic_DNA"/>
</dbReference>
<evidence type="ECO:0000313" key="3">
    <source>
        <dbReference type="EMBL" id="KAG0447430.1"/>
    </source>
</evidence>
<feature type="non-terminal residue" evidence="3">
    <location>
        <position position="1"/>
    </location>
</feature>
<keyword evidence="4" id="KW-1185">Reference proteome</keyword>
<sequence>MVVGRLPYRGRGFRRRGMNETAIAVGRGGKGDDYAPSELASPLLGINESVMPKNLKSSDVDTDMNSSYDDGEVNAIFSNVEE</sequence>
<evidence type="ECO:0000313" key="4">
    <source>
        <dbReference type="Proteomes" id="UP000636800"/>
    </source>
</evidence>
<protein>
    <submittedName>
        <fullName evidence="3">Uncharacterized protein</fullName>
    </submittedName>
</protein>
<gene>
    <name evidence="3" type="ORF">HPP92_028349</name>
    <name evidence="2" type="ORF">HPP92_028380</name>
</gene>
<dbReference type="Proteomes" id="UP000636800">
    <property type="component" value="Unassembled WGS sequence"/>
</dbReference>
<comment type="caution">
    <text evidence="3">The sequence shown here is derived from an EMBL/GenBank/DDBJ whole genome shotgun (WGS) entry which is preliminary data.</text>
</comment>
<evidence type="ECO:0000313" key="5">
    <source>
        <dbReference type="Proteomes" id="UP000639772"/>
    </source>
</evidence>